<keyword evidence="3 4" id="KW-0560">Oxidoreductase</keyword>
<organism evidence="5 6">
    <name type="scientific">Paracoccus niistensis</name>
    <dbReference type="NCBI Taxonomy" id="632935"/>
    <lineage>
        <taxon>Bacteria</taxon>
        <taxon>Pseudomonadati</taxon>
        <taxon>Pseudomonadota</taxon>
        <taxon>Alphaproteobacteria</taxon>
        <taxon>Rhodobacterales</taxon>
        <taxon>Paracoccaceae</taxon>
        <taxon>Paracoccus</taxon>
    </lineage>
</organism>
<dbReference type="PRINTS" id="PR01011">
    <property type="entry name" value="GLUTPROXDASE"/>
</dbReference>
<dbReference type="PIRSF" id="PIRSF000303">
    <property type="entry name" value="Glutathion_perox"/>
    <property type="match status" value="1"/>
</dbReference>
<dbReference type="InterPro" id="IPR036249">
    <property type="entry name" value="Thioredoxin-like_sf"/>
</dbReference>
<dbReference type="EMBL" id="JBHLWE010000002">
    <property type="protein sequence ID" value="MFC0339307.1"/>
    <property type="molecule type" value="Genomic_DNA"/>
</dbReference>
<dbReference type="InterPro" id="IPR029759">
    <property type="entry name" value="GPX_AS"/>
</dbReference>
<dbReference type="Proteomes" id="UP001589799">
    <property type="component" value="Unassembled WGS sequence"/>
</dbReference>
<gene>
    <name evidence="5" type="ORF">ACFFII_00805</name>
</gene>
<reference evidence="5 6" key="1">
    <citation type="submission" date="2024-09" db="EMBL/GenBank/DDBJ databases">
        <authorList>
            <person name="Sun Q."/>
            <person name="Mori K."/>
        </authorList>
    </citation>
    <scope>NUCLEOTIDE SEQUENCE [LARGE SCALE GENOMIC DNA]</scope>
    <source>
        <strain evidence="5 6">KCTC 22789</strain>
    </source>
</reference>
<protein>
    <recommendedName>
        <fullName evidence="4">Glutathione peroxidase</fullName>
    </recommendedName>
</protein>
<dbReference type="PROSITE" id="PS51355">
    <property type="entry name" value="GLUTATHIONE_PEROXID_3"/>
    <property type="match status" value="1"/>
</dbReference>
<evidence type="ECO:0000256" key="1">
    <source>
        <dbReference type="ARBA" id="ARBA00006926"/>
    </source>
</evidence>
<evidence type="ECO:0000313" key="5">
    <source>
        <dbReference type="EMBL" id="MFC0339307.1"/>
    </source>
</evidence>
<comment type="caution">
    <text evidence="5">The sequence shown here is derived from an EMBL/GenBank/DDBJ whole genome shotgun (WGS) entry which is preliminary data.</text>
</comment>
<dbReference type="SUPFAM" id="SSF52833">
    <property type="entry name" value="Thioredoxin-like"/>
    <property type="match status" value="1"/>
</dbReference>
<dbReference type="PANTHER" id="PTHR11592">
    <property type="entry name" value="GLUTATHIONE PEROXIDASE"/>
    <property type="match status" value="1"/>
</dbReference>
<dbReference type="Pfam" id="PF00255">
    <property type="entry name" value="GSHPx"/>
    <property type="match status" value="1"/>
</dbReference>
<dbReference type="Gene3D" id="3.40.30.10">
    <property type="entry name" value="Glutaredoxin"/>
    <property type="match status" value="1"/>
</dbReference>
<keyword evidence="2 4" id="KW-0575">Peroxidase</keyword>
<comment type="similarity">
    <text evidence="1 4">Belongs to the glutathione peroxidase family.</text>
</comment>
<dbReference type="InterPro" id="IPR000889">
    <property type="entry name" value="Glutathione_peroxidase"/>
</dbReference>
<evidence type="ECO:0000256" key="4">
    <source>
        <dbReference type="RuleBase" id="RU000499"/>
    </source>
</evidence>
<evidence type="ECO:0000256" key="3">
    <source>
        <dbReference type="ARBA" id="ARBA00023002"/>
    </source>
</evidence>
<accession>A0ABV6HZZ9</accession>
<dbReference type="PANTHER" id="PTHR11592:SF40">
    <property type="entry name" value="THIOREDOXIN_GLUTATHIONE PEROXIDASE BTUE"/>
    <property type="match status" value="1"/>
</dbReference>
<dbReference type="CDD" id="cd00340">
    <property type="entry name" value="GSH_Peroxidase"/>
    <property type="match status" value="1"/>
</dbReference>
<evidence type="ECO:0000256" key="2">
    <source>
        <dbReference type="ARBA" id="ARBA00022559"/>
    </source>
</evidence>
<keyword evidence="6" id="KW-1185">Reference proteome</keyword>
<dbReference type="GO" id="GO:0004601">
    <property type="term" value="F:peroxidase activity"/>
    <property type="evidence" value="ECO:0007669"/>
    <property type="project" value="UniProtKB-KW"/>
</dbReference>
<sequence length="182" mass="19597">MTELSGIEIMMNDGGPARLADWRGKVVLIVNVASKCGLTGQYEGLEALYRARKDEGLVVLGVPANDFKQQEPGTDAEILDFCQTRYDVSFPLASKTSVVGAGKHALYARLIADAPQADGDGPWRARLEGFGINLNPAPEVQWNFEKFLIGRDGTVVGRFAPDVAADDPRLLAAIDRALAQPA</sequence>
<dbReference type="RefSeq" id="WP_377696978.1">
    <property type="nucleotide sequence ID" value="NZ_JBHLWE010000002.1"/>
</dbReference>
<name>A0ABV6HZZ9_9RHOB</name>
<evidence type="ECO:0000313" key="6">
    <source>
        <dbReference type="Proteomes" id="UP001589799"/>
    </source>
</evidence>
<dbReference type="PROSITE" id="PS00460">
    <property type="entry name" value="GLUTATHIONE_PEROXID_1"/>
    <property type="match status" value="1"/>
</dbReference>
<proteinExistence type="inferred from homology"/>